<dbReference type="Proteomes" id="UP000504636">
    <property type="component" value="Unplaced"/>
</dbReference>
<feature type="compositionally biased region" description="Polar residues" evidence="1">
    <location>
        <begin position="669"/>
        <end position="687"/>
    </location>
</feature>
<reference evidence="5" key="3">
    <citation type="submission" date="2025-04" db="UniProtKB">
        <authorList>
            <consortium name="RefSeq"/>
        </authorList>
    </citation>
    <scope>IDENTIFICATION</scope>
    <source>
        <strain evidence="5">CBS 304.34</strain>
    </source>
</reference>
<evidence type="ECO:0000313" key="3">
    <source>
        <dbReference type="EMBL" id="KAF2803666.1"/>
    </source>
</evidence>
<dbReference type="GO" id="GO:0000164">
    <property type="term" value="C:protein phosphatase type 1 complex"/>
    <property type="evidence" value="ECO:0007669"/>
    <property type="project" value="TreeGrafter"/>
</dbReference>
<evidence type="ECO:0000313" key="4">
    <source>
        <dbReference type="Proteomes" id="UP000504636"/>
    </source>
</evidence>
<sequence>MPYTPPSQRSPASTKPNSPILSRNHSYAEQANPSPVAVSRPALPRSISSTSYLNKHRRTPSISQNNGQASNGEVTSSPTDTREHHSLGSTNGAITTPPDSSDDDERGRELGNLADLHVALQNIDVKRAGSPVRSNEKPIPLPPTTVPFDFSALPRALTPEARKISHSRSSSEITLSQHVPQLNTEATLISSSDDSDLDDDELRIKPPLLRKKSGELVKPALRPTSRRRPSSMPGTPTFSKAVHFNEDIEQVRHFLQVDRPIAVSAGSSPVETYDSESEYPFGYEDSHKSRPVEWEIRLANFPDETYERKTMPIRVERIFLSSDNKTLVGSVAVANISFQKYVVARFTLDYWKTTSEVVAEYNNDVRKKQTNDGYDRFNFNIKLADQANLETKTLLLCVRYNVNGQEFWDNNNSMNFQVDFTKKNVPRGKGANKGPSAGTLGAIPRSRHSPPTARPRSMPAAFDDDFGNGFETKYEFGSTRSIIGDSPNSTIRLKPKSKNRANFFPDPVARKPTGASHAFSTRYDFGASLTAALSNAQTALGDKSGLKGTAPTKPTGFFDNAVTGSTRPTSVPRPPVPGTRPDALQSEKPDLQSAEYNELIQKFCFFGTPSGKGSPQVASPAPKNTHNDGAGDCVLEYSSGSNQNSGSSSPESPEPGKDMHSLVDGANDSKYSSKASNPFLSRSSSPGPMTGSDPGDRTTSPLYYGGSPYNHNVLGGIFAEPSHTPQACV</sequence>
<dbReference type="PANTHER" id="PTHR12307">
    <property type="entry name" value="PROTEIN PHOSPHATASE 1 REGULATORY SUBUNIT"/>
    <property type="match status" value="1"/>
</dbReference>
<dbReference type="GO" id="GO:2001069">
    <property type="term" value="F:glycogen binding"/>
    <property type="evidence" value="ECO:0007669"/>
    <property type="project" value="TreeGrafter"/>
</dbReference>
<dbReference type="AlphaFoldDB" id="A0A6A6Y4D7"/>
<accession>A0A6A6Y4D7</accession>
<dbReference type="PANTHER" id="PTHR12307:SF36">
    <property type="entry name" value="GLYCOGEN-BINDING SUBUNIT 76A"/>
    <property type="match status" value="1"/>
</dbReference>
<evidence type="ECO:0000259" key="2">
    <source>
        <dbReference type="PROSITE" id="PS51159"/>
    </source>
</evidence>
<evidence type="ECO:0000313" key="5">
    <source>
        <dbReference type="RefSeq" id="XP_033570630.1"/>
    </source>
</evidence>
<keyword evidence="4" id="KW-1185">Reference proteome</keyword>
<feature type="compositionally biased region" description="Low complexity" evidence="1">
    <location>
        <begin position="638"/>
        <end position="651"/>
    </location>
</feature>
<dbReference type="GO" id="GO:0008157">
    <property type="term" value="F:protein phosphatase 1 binding"/>
    <property type="evidence" value="ECO:0007669"/>
    <property type="project" value="TreeGrafter"/>
</dbReference>
<feature type="region of interest" description="Disordered" evidence="1">
    <location>
        <begin position="542"/>
        <end position="587"/>
    </location>
</feature>
<dbReference type="Gene3D" id="2.60.40.2440">
    <property type="entry name" value="Carbohydrate binding type-21 domain"/>
    <property type="match status" value="1"/>
</dbReference>
<dbReference type="GeneID" id="54453838"/>
<feature type="compositionally biased region" description="Polar residues" evidence="1">
    <location>
        <begin position="1"/>
        <end position="33"/>
    </location>
</feature>
<feature type="domain" description="CBM21" evidence="2">
    <location>
        <begin position="307"/>
        <end position="419"/>
    </location>
</feature>
<reference evidence="5" key="2">
    <citation type="submission" date="2020-04" db="EMBL/GenBank/DDBJ databases">
        <authorList>
            <consortium name="NCBI Genome Project"/>
        </authorList>
    </citation>
    <scope>NUCLEOTIDE SEQUENCE</scope>
    <source>
        <strain evidence="5">CBS 304.34</strain>
    </source>
</reference>
<feature type="region of interest" description="Disordered" evidence="1">
    <location>
        <begin position="1"/>
        <end position="108"/>
    </location>
</feature>
<feature type="region of interest" description="Disordered" evidence="1">
    <location>
        <begin position="213"/>
        <end position="238"/>
    </location>
</feature>
<feature type="compositionally biased region" description="Polar residues" evidence="1">
    <location>
        <begin position="60"/>
        <end position="79"/>
    </location>
</feature>
<dbReference type="Pfam" id="PF03370">
    <property type="entry name" value="CBM_21"/>
    <property type="match status" value="1"/>
</dbReference>
<dbReference type="PROSITE" id="PS51159">
    <property type="entry name" value="CBM21"/>
    <property type="match status" value="1"/>
</dbReference>
<protein>
    <recommendedName>
        <fullName evidence="2">CBM21 domain-containing protein</fullName>
    </recommendedName>
</protein>
<dbReference type="OrthoDB" id="1881at2759"/>
<dbReference type="InterPro" id="IPR005036">
    <property type="entry name" value="CBM21_dom"/>
</dbReference>
<dbReference type="GO" id="GO:0005979">
    <property type="term" value="P:regulation of glycogen biosynthetic process"/>
    <property type="evidence" value="ECO:0007669"/>
    <property type="project" value="TreeGrafter"/>
</dbReference>
<gene>
    <name evidence="3 5" type="ORF">BDZ99DRAFT_168865</name>
</gene>
<name>A0A6A6Y4D7_9PEZI</name>
<feature type="region of interest" description="Disordered" evidence="1">
    <location>
        <begin position="425"/>
        <end position="464"/>
    </location>
</feature>
<proteinExistence type="predicted"/>
<dbReference type="InterPro" id="IPR038175">
    <property type="entry name" value="CBM21_dom_sf"/>
</dbReference>
<organism evidence="3">
    <name type="scientific">Mytilinidion resinicola</name>
    <dbReference type="NCBI Taxonomy" id="574789"/>
    <lineage>
        <taxon>Eukaryota</taxon>
        <taxon>Fungi</taxon>
        <taxon>Dikarya</taxon>
        <taxon>Ascomycota</taxon>
        <taxon>Pezizomycotina</taxon>
        <taxon>Dothideomycetes</taxon>
        <taxon>Pleosporomycetidae</taxon>
        <taxon>Mytilinidiales</taxon>
        <taxon>Mytilinidiaceae</taxon>
        <taxon>Mytilinidion</taxon>
    </lineage>
</organism>
<evidence type="ECO:0000256" key="1">
    <source>
        <dbReference type="SAM" id="MobiDB-lite"/>
    </source>
</evidence>
<dbReference type="InterPro" id="IPR050782">
    <property type="entry name" value="PP1_regulatory_subunit_3"/>
</dbReference>
<feature type="compositionally biased region" description="Polar residues" evidence="1">
    <location>
        <begin position="87"/>
        <end position="99"/>
    </location>
</feature>
<dbReference type="RefSeq" id="XP_033570630.1">
    <property type="nucleotide sequence ID" value="XM_033712945.1"/>
</dbReference>
<feature type="region of interest" description="Disordered" evidence="1">
    <location>
        <begin position="611"/>
        <end position="706"/>
    </location>
</feature>
<reference evidence="3 5" key="1">
    <citation type="journal article" date="2020" name="Stud. Mycol.">
        <title>101 Dothideomycetes genomes: a test case for predicting lifestyles and emergence of pathogens.</title>
        <authorList>
            <person name="Haridas S."/>
            <person name="Albert R."/>
            <person name="Binder M."/>
            <person name="Bloem J."/>
            <person name="Labutti K."/>
            <person name="Salamov A."/>
            <person name="Andreopoulos B."/>
            <person name="Baker S."/>
            <person name="Barry K."/>
            <person name="Bills G."/>
            <person name="Bluhm B."/>
            <person name="Cannon C."/>
            <person name="Castanera R."/>
            <person name="Culley D."/>
            <person name="Daum C."/>
            <person name="Ezra D."/>
            <person name="Gonzalez J."/>
            <person name="Henrissat B."/>
            <person name="Kuo A."/>
            <person name="Liang C."/>
            <person name="Lipzen A."/>
            <person name="Lutzoni F."/>
            <person name="Magnuson J."/>
            <person name="Mondo S."/>
            <person name="Nolan M."/>
            <person name="Ohm R."/>
            <person name="Pangilinan J."/>
            <person name="Park H.-J."/>
            <person name="Ramirez L."/>
            <person name="Alfaro M."/>
            <person name="Sun H."/>
            <person name="Tritt A."/>
            <person name="Yoshinaga Y."/>
            <person name="Zwiers L.-H."/>
            <person name="Turgeon B."/>
            <person name="Goodwin S."/>
            <person name="Spatafora J."/>
            <person name="Crous P."/>
            <person name="Grigoriev I."/>
        </authorList>
    </citation>
    <scope>NUCLEOTIDE SEQUENCE</scope>
    <source>
        <strain evidence="3 5">CBS 304.34</strain>
    </source>
</reference>
<dbReference type="EMBL" id="MU003717">
    <property type="protein sequence ID" value="KAF2803666.1"/>
    <property type="molecule type" value="Genomic_DNA"/>
</dbReference>
<feature type="region of interest" description="Disordered" evidence="1">
    <location>
        <begin position="486"/>
        <end position="515"/>
    </location>
</feature>